<sequence>MSAPTASASPPASPIKTEGSPTPASPLNSELGAPPAAGGPPKRKTMRCAKTAERMRRETLNGRFLTPQSSRRPSKAVIVSSRWVLRLVVRFDSVHGVGSGVGRASGRYGARMRAAGARAQWGCHPHVVRRCEQSRVVDFSTPLVLPVLRLPFPALPSLSFLLPHVPSTRVLSHRSVLHDVCAPALLIEVNEWRLHARILPLAMPPRSDTHAEVEDCDLVLEEGLDLEADAEDEDGEEDAPAHASSFSTHEFSPPRSAARTCAQQHQAPAAAAGGGALRLRGALIAKPRVAGVLVQRVERGPGGADFCVRVAAHAHVDGTAAADGDAGDAPVRPDADADARARRIGVRADPDERAGAGYDAPMHSGVGYDLDLDLDLGLGLGLGFPVSVSPAEEMMMMGMGGGGGWAGASSQHPAFQHAHSHHQHQQHQQQMQLRELQRQQAQMQQYLVQQQQEQRAEYEQQMGMGRVRASTEVTSIHDPHPIAPAYFESTSSFITACSPPLVSLRL</sequence>
<evidence type="ECO:0000313" key="3">
    <source>
        <dbReference type="EMBL" id="KAJ7696970.1"/>
    </source>
</evidence>
<name>A0AAD7DSD1_MYCRO</name>
<keyword evidence="4" id="KW-1185">Reference proteome</keyword>
<gene>
    <name evidence="3" type="ORF">B0H17DRAFT_1197708</name>
</gene>
<keyword evidence="1" id="KW-0175">Coiled coil</keyword>
<dbReference type="EMBL" id="JARKIE010000032">
    <property type="protein sequence ID" value="KAJ7696970.1"/>
    <property type="molecule type" value="Genomic_DNA"/>
</dbReference>
<accession>A0AAD7DSD1</accession>
<feature type="region of interest" description="Disordered" evidence="2">
    <location>
        <begin position="1"/>
        <end position="47"/>
    </location>
</feature>
<comment type="caution">
    <text evidence="3">The sequence shown here is derived from an EMBL/GenBank/DDBJ whole genome shotgun (WGS) entry which is preliminary data.</text>
</comment>
<reference evidence="3" key="1">
    <citation type="submission" date="2023-03" db="EMBL/GenBank/DDBJ databases">
        <title>Massive genome expansion in bonnet fungi (Mycena s.s.) driven by repeated elements and novel gene families across ecological guilds.</title>
        <authorList>
            <consortium name="Lawrence Berkeley National Laboratory"/>
            <person name="Harder C.B."/>
            <person name="Miyauchi S."/>
            <person name="Viragh M."/>
            <person name="Kuo A."/>
            <person name="Thoen E."/>
            <person name="Andreopoulos B."/>
            <person name="Lu D."/>
            <person name="Skrede I."/>
            <person name="Drula E."/>
            <person name="Henrissat B."/>
            <person name="Morin E."/>
            <person name="Kohler A."/>
            <person name="Barry K."/>
            <person name="LaButti K."/>
            <person name="Morin E."/>
            <person name="Salamov A."/>
            <person name="Lipzen A."/>
            <person name="Mereny Z."/>
            <person name="Hegedus B."/>
            <person name="Baldrian P."/>
            <person name="Stursova M."/>
            <person name="Weitz H."/>
            <person name="Taylor A."/>
            <person name="Grigoriev I.V."/>
            <person name="Nagy L.G."/>
            <person name="Martin F."/>
            <person name="Kauserud H."/>
        </authorList>
    </citation>
    <scope>NUCLEOTIDE SEQUENCE</scope>
    <source>
        <strain evidence="3">CBHHK067</strain>
    </source>
</reference>
<feature type="compositionally biased region" description="Low complexity" evidence="2">
    <location>
        <begin position="1"/>
        <end position="10"/>
    </location>
</feature>
<evidence type="ECO:0000313" key="4">
    <source>
        <dbReference type="Proteomes" id="UP001221757"/>
    </source>
</evidence>
<organism evidence="3 4">
    <name type="scientific">Mycena rosella</name>
    <name type="common">Pink bonnet</name>
    <name type="synonym">Agaricus rosellus</name>
    <dbReference type="NCBI Taxonomy" id="1033263"/>
    <lineage>
        <taxon>Eukaryota</taxon>
        <taxon>Fungi</taxon>
        <taxon>Dikarya</taxon>
        <taxon>Basidiomycota</taxon>
        <taxon>Agaricomycotina</taxon>
        <taxon>Agaricomycetes</taxon>
        <taxon>Agaricomycetidae</taxon>
        <taxon>Agaricales</taxon>
        <taxon>Marasmiineae</taxon>
        <taxon>Mycenaceae</taxon>
        <taxon>Mycena</taxon>
    </lineage>
</organism>
<evidence type="ECO:0000256" key="2">
    <source>
        <dbReference type="SAM" id="MobiDB-lite"/>
    </source>
</evidence>
<feature type="compositionally biased region" description="Polar residues" evidence="2">
    <location>
        <begin position="19"/>
        <end position="28"/>
    </location>
</feature>
<feature type="region of interest" description="Disordered" evidence="2">
    <location>
        <begin position="229"/>
        <end position="266"/>
    </location>
</feature>
<feature type="coiled-coil region" evidence="1">
    <location>
        <begin position="433"/>
        <end position="461"/>
    </location>
</feature>
<proteinExistence type="predicted"/>
<evidence type="ECO:0000256" key="1">
    <source>
        <dbReference type="SAM" id="Coils"/>
    </source>
</evidence>
<feature type="region of interest" description="Disordered" evidence="2">
    <location>
        <begin position="404"/>
        <end position="430"/>
    </location>
</feature>
<protein>
    <submittedName>
        <fullName evidence="3">Uncharacterized protein</fullName>
    </submittedName>
</protein>
<feature type="compositionally biased region" description="Acidic residues" evidence="2">
    <location>
        <begin position="229"/>
        <end position="238"/>
    </location>
</feature>
<dbReference type="AlphaFoldDB" id="A0AAD7DSD1"/>
<dbReference type="Proteomes" id="UP001221757">
    <property type="component" value="Unassembled WGS sequence"/>
</dbReference>